<protein>
    <recommendedName>
        <fullName evidence="1">Glycosyl transferase family 1 domain-containing protein</fullName>
    </recommendedName>
</protein>
<evidence type="ECO:0000313" key="3">
    <source>
        <dbReference type="Proteomes" id="UP000230707"/>
    </source>
</evidence>
<accession>A0A2H0NHD5</accession>
<dbReference type="GO" id="GO:0016757">
    <property type="term" value="F:glycosyltransferase activity"/>
    <property type="evidence" value="ECO:0007669"/>
    <property type="project" value="InterPro"/>
</dbReference>
<dbReference type="PANTHER" id="PTHR12526:SF630">
    <property type="entry name" value="GLYCOSYLTRANSFERASE"/>
    <property type="match status" value="1"/>
</dbReference>
<dbReference type="EMBL" id="PCWS01000085">
    <property type="protein sequence ID" value="PIR08288.1"/>
    <property type="molecule type" value="Genomic_DNA"/>
</dbReference>
<dbReference type="Pfam" id="PF00534">
    <property type="entry name" value="Glycos_transf_1"/>
    <property type="match status" value="1"/>
</dbReference>
<dbReference type="InterPro" id="IPR001296">
    <property type="entry name" value="Glyco_trans_1"/>
</dbReference>
<sequence>MSNLNIIKSIYDKLPYKFKVIISWFFFRFYPHQLKPVNNISLINHERYTRNALLSYITAPFRLTSIDPQIFSFSNIGIASSIVRVLNQLGYLVDVVEYTDTDFVPKKNYDLFIGHGGFNFQNIANRLSLNCRKIYFSAGPYWKYWNRKEKERIDNLNRRKKSDYPYERLDISEESALNHSEAIIALGNEIVAKSYSKFSRVYTLNNGVYYDDHFDKTIKDFSQARNNFLFFAGGGNVHKGLDLLIEAFSEMSSHLFICQLISPAFYNLYKYELEKTPNIHLIGWIKPRTPSYYEIVDKCAYLIYPSCADGSPGAVIESMLQGLIPIVSKETTIDTDDFGYTLKNNSIKEIKKALSVFKNKSEKWYRQASHKTRNISLTKYSEKEFKNNFTKIINHIISVS</sequence>
<dbReference type="AlphaFoldDB" id="A0A2H0NHD5"/>
<dbReference type="SUPFAM" id="SSF53756">
    <property type="entry name" value="UDP-Glycosyltransferase/glycogen phosphorylase"/>
    <property type="match status" value="1"/>
</dbReference>
<dbReference type="PANTHER" id="PTHR12526">
    <property type="entry name" value="GLYCOSYLTRANSFERASE"/>
    <property type="match status" value="1"/>
</dbReference>
<name>A0A2H0NHD5_9BACT</name>
<feature type="domain" description="Glycosyl transferase family 1" evidence="1">
    <location>
        <begin position="224"/>
        <end position="361"/>
    </location>
</feature>
<evidence type="ECO:0000259" key="1">
    <source>
        <dbReference type="Pfam" id="PF00534"/>
    </source>
</evidence>
<evidence type="ECO:0000313" key="2">
    <source>
        <dbReference type="EMBL" id="PIR08288.1"/>
    </source>
</evidence>
<organism evidence="2 3">
    <name type="scientific">Candidatus Gottesmanbacteria bacterium CG11_big_fil_rev_8_21_14_0_20_37_11</name>
    <dbReference type="NCBI Taxonomy" id="1974575"/>
    <lineage>
        <taxon>Bacteria</taxon>
        <taxon>Candidatus Gottesmaniibacteriota</taxon>
    </lineage>
</organism>
<proteinExistence type="predicted"/>
<dbReference type="Proteomes" id="UP000230707">
    <property type="component" value="Unassembled WGS sequence"/>
</dbReference>
<comment type="caution">
    <text evidence="2">The sequence shown here is derived from an EMBL/GenBank/DDBJ whole genome shotgun (WGS) entry which is preliminary data.</text>
</comment>
<dbReference type="Gene3D" id="3.40.50.2000">
    <property type="entry name" value="Glycogen Phosphorylase B"/>
    <property type="match status" value="1"/>
</dbReference>
<gene>
    <name evidence="2" type="ORF">COV53_03775</name>
</gene>
<reference evidence="2 3" key="1">
    <citation type="submission" date="2017-09" db="EMBL/GenBank/DDBJ databases">
        <title>Depth-based differentiation of microbial function through sediment-hosted aquifers and enrichment of novel symbionts in the deep terrestrial subsurface.</title>
        <authorList>
            <person name="Probst A.J."/>
            <person name="Ladd B."/>
            <person name="Jarett J.K."/>
            <person name="Geller-Mcgrath D.E."/>
            <person name="Sieber C.M."/>
            <person name="Emerson J.B."/>
            <person name="Anantharaman K."/>
            <person name="Thomas B.C."/>
            <person name="Malmstrom R."/>
            <person name="Stieglmeier M."/>
            <person name="Klingl A."/>
            <person name="Woyke T."/>
            <person name="Ryan C.M."/>
            <person name="Banfield J.F."/>
        </authorList>
    </citation>
    <scope>NUCLEOTIDE SEQUENCE [LARGE SCALE GENOMIC DNA]</scope>
    <source>
        <strain evidence="2">CG11_big_fil_rev_8_21_14_0_20_37_11</strain>
    </source>
</reference>